<reference evidence="1 2" key="1">
    <citation type="submission" date="2016-10" db="EMBL/GenBank/DDBJ databases">
        <authorList>
            <person name="de Groot N.N."/>
        </authorList>
    </citation>
    <scope>NUCLEOTIDE SEQUENCE [LARGE SCALE GENOMIC DNA]</scope>
    <source>
        <strain evidence="1 2">CGMCC 1.10457</strain>
    </source>
</reference>
<accession>A0A1I6MB92</accession>
<dbReference type="RefSeq" id="WP_089819379.1">
    <property type="nucleotide sequence ID" value="NZ_FOZK01000006.1"/>
</dbReference>
<proteinExistence type="predicted"/>
<dbReference type="EMBL" id="FOZK01000006">
    <property type="protein sequence ID" value="SFS12974.1"/>
    <property type="molecule type" value="Genomic_DNA"/>
</dbReference>
<organism evidence="1 2">
    <name type="scientific">Halomicrobium zhouii</name>
    <dbReference type="NCBI Taxonomy" id="767519"/>
    <lineage>
        <taxon>Archaea</taxon>
        <taxon>Methanobacteriati</taxon>
        <taxon>Methanobacteriota</taxon>
        <taxon>Stenosarchaea group</taxon>
        <taxon>Halobacteria</taxon>
        <taxon>Halobacteriales</taxon>
        <taxon>Haloarculaceae</taxon>
        <taxon>Halomicrobium</taxon>
    </lineage>
</organism>
<protein>
    <submittedName>
        <fullName evidence="1">Uncharacterized protein</fullName>
    </submittedName>
</protein>
<evidence type="ECO:0000313" key="2">
    <source>
        <dbReference type="Proteomes" id="UP000199062"/>
    </source>
</evidence>
<keyword evidence="2" id="KW-1185">Reference proteome</keyword>
<evidence type="ECO:0000313" key="1">
    <source>
        <dbReference type="EMBL" id="SFS12974.1"/>
    </source>
</evidence>
<dbReference type="AlphaFoldDB" id="A0A1I6MB92"/>
<gene>
    <name evidence="1" type="ORF">SAMN05216559_4171</name>
</gene>
<name>A0A1I6MB92_9EURY</name>
<dbReference type="Proteomes" id="UP000199062">
    <property type="component" value="Unassembled WGS sequence"/>
</dbReference>
<sequence length="99" mass="11227">MAFVAVLDLVRRRKDGDQLPETVELLELNQAKLRAALEQFPSLEPTTAGIDPVDIVEEELNEQEVLRSNNGLAEELSLVRDYLEERNEPITLEARPDDI</sequence>